<dbReference type="Proteomes" id="UP000326565">
    <property type="component" value="Unassembled WGS sequence"/>
</dbReference>
<dbReference type="GO" id="GO:0016020">
    <property type="term" value="C:membrane"/>
    <property type="evidence" value="ECO:0007669"/>
    <property type="project" value="UniProtKB-SubCell"/>
</dbReference>
<keyword evidence="2 6" id="KW-0812">Transmembrane</keyword>
<protein>
    <submittedName>
        <fullName evidence="7">Uncharacterized protein</fullName>
    </submittedName>
</protein>
<feature type="region of interest" description="Disordered" evidence="5">
    <location>
        <begin position="1"/>
        <end position="30"/>
    </location>
</feature>
<dbReference type="EMBL" id="ML732244">
    <property type="protein sequence ID" value="KAB8072577.1"/>
    <property type="molecule type" value="Genomic_DNA"/>
</dbReference>
<evidence type="ECO:0000313" key="7">
    <source>
        <dbReference type="EMBL" id="KAB8072577.1"/>
    </source>
</evidence>
<name>A0A5N5WXU8_9EURO</name>
<evidence type="ECO:0000256" key="5">
    <source>
        <dbReference type="SAM" id="MobiDB-lite"/>
    </source>
</evidence>
<evidence type="ECO:0000256" key="3">
    <source>
        <dbReference type="ARBA" id="ARBA00022989"/>
    </source>
</evidence>
<accession>A0A5N5WXU8</accession>
<keyword evidence="4 6" id="KW-0472">Membrane</keyword>
<feature type="region of interest" description="Disordered" evidence="5">
    <location>
        <begin position="78"/>
        <end position="101"/>
    </location>
</feature>
<comment type="subcellular location">
    <subcellularLocation>
        <location evidence="1">Membrane</location>
        <topology evidence="1">Single-pass membrane protein</topology>
    </subcellularLocation>
</comment>
<dbReference type="AlphaFoldDB" id="A0A5N5WXU8"/>
<dbReference type="GO" id="GO:0071944">
    <property type="term" value="C:cell periphery"/>
    <property type="evidence" value="ECO:0007669"/>
    <property type="project" value="UniProtKB-ARBA"/>
</dbReference>
<evidence type="ECO:0000256" key="4">
    <source>
        <dbReference type="ARBA" id="ARBA00023136"/>
    </source>
</evidence>
<gene>
    <name evidence="7" type="ORF">BDV29DRAFT_158437</name>
</gene>
<reference evidence="7 8" key="1">
    <citation type="submission" date="2019-04" db="EMBL/GenBank/DDBJ databases">
        <title>Friends and foes A comparative genomics study of 23 Aspergillus species from section Flavi.</title>
        <authorList>
            <consortium name="DOE Joint Genome Institute"/>
            <person name="Kjaerbolling I."/>
            <person name="Vesth T."/>
            <person name="Frisvad J.C."/>
            <person name="Nybo J.L."/>
            <person name="Theobald S."/>
            <person name="Kildgaard S."/>
            <person name="Isbrandt T."/>
            <person name="Kuo A."/>
            <person name="Sato A."/>
            <person name="Lyhne E.K."/>
            <person name="Kogle M.E."/>
            <person name="Wiebenga A."/>
            <person name="Kun R.S."/>
            <person name="Lubbers R.J."/>
            <person name="Makela M.R."/>
            <person name="Barry K."/>
            <person name="Chovatia M."/>
            <person name="Clum A."/>
            <person name="Daum C."/>
            <person name="Haridas S."/>
            <person name="He G."/>
            <person name="LaButti K."/>
            <person name="Lipzen A."/>
            <person name="Mondo S."/>
            <person name="Riley R."/>
            <person name="Salamov A."/>
            <person name="Simmons B.A."/>
            <person name="Magnuson J.K."/>
            <person name="Henrissat B."/>
            <person name="Mortensen U.H."/>
            <person name="Larsen T.O."/>
            <person name="Devries R.P."/>
            <person name="Grigoriev I.V."/>
            <person name="Machida M."/>
            <person name="Baker S.E."/>
            <person name="Andersen M.R."/>
        </authorList>
    </citation>
    <scope>NUCLEOTIDE SEQUENCE [LARGE SCALE GENOMIC DNA]</scope>
    <source>
        <strain evidence="7 8">CBS 151.66</strain>
    </source>
</reference>
<sequence length="168" mass="17152">MTNGTLTTTPSTTAESKPTSTSITSATSTAASTAASKTALSGSQVGGILGGLVGAALILAGIALLLYFSRRRRDHLLETSDTGHLGPDNPADEGEKDVPMLGGSMRQEMDAQGGSALHEMEGVGDRASCLGDGIEKGMGREGISELEGERRVVAELDGGFDGRDSGRK</sequence>
<evidence type="ECO:0000313" key="8">
    <source>
        <dbReference type="Proteomes" id="UP000326565"/>
    </source>
</evidence>
<dbReference type="PANTHER" id="PTHR15549">
    <property type="entry name" value="PAIRED IMMUNOGLOBULIN-LIKE TYPE 2 RECEPTOR"/>
    <property type="match status" value="1"/>
</dbReference>
<dbReference type="OrthoDB" id="4509877at2759"/>
<keyword evidence="8" id="KW-1185">Reference proteome</keyword>
<feature type="transmembrane region" description="Helical" evidence="6">
    <location>
        <begin position="48"/>
        <end position="68"/>
    </location>
</feature>
<evidence type="ECO:0000256" key="1">
    <source>
        <dbReference type="ARBA" id="ARBA00004167"/>
    </source>
</evidence>
<dbReference type="InterPro" id="IPR051694">
    <property type="entry name" value="Immunoregulatory_rcpt-like"/>
</dbReference>
<evidence type="ECO:0000256" key="2">
    <source>
        <dbReference type="ARBA" id="ARBA00022692"/>
    </source>
</evidence>
<keyword evidence="3 6" id="KW-1133">Transmembrane helix</keyword>
<organism evidence="7 8">
    <name type="scientific">Aspergillus leporis</name>
    <dbReference type="NCBI Taxonomy" id="41062"/>
    <lineage>
        <taxon>Eukaryota</taxon>
        <taxon>Fungi</taxon>
        <taxon>Dikarya</taxon>
        <taxon>Ascomycota</taxon>
        <taxon>Pezizomycotina</taxon>
        <taxon>Eurotiomycetes</taxon>
        <taxon>Eurotiomycetidae</taxon>
        <taxon>Eurotiales</taxon>
        <taxon>Aspergillaceae</taxon>
        <taxon>Aspergillus</taxon>
        <taxon>Aspergillus subgen. Circumdati</taxon>
    </lineage>
</organism>
<proteinExistence type="predicted"/>
<evidence type="ECO:0000256" key="6">
    <source>
        <dbReference type="SAM" id="Phobius"/>
    </source>
</evidence>